<dbReference type="RefSeq" id="WP_268045213.1">
    <property type="nucleotide sequence ID" value="NZ_CP104064.1"/>
</dbReference>
<gene>
    <name evidence="2" type="primary">rfbC</name>
    <name evidence="2" type="ORF">NZD86_04065</name>
</gene>
<protein>
    <recommendedName>
        <fullName evidence="1">dTDP-4-dehydrorhamnose 3,5-epimerase</fullName>
        <ecNumber evidence="1">5.1.3.13</ecNumber>
    </recommendedName>
    <alternativeName>
        <fullName evidence="1">Thymidine diphospho-4-keto-rhamnose 3,5-epimerase</fullName>
    </alternativeName>
</protein>
<evidence type="ECO:0000313" key="3">
    <source>
        <dbReference type="Proteomes" id="UP001164803"/>
    </source>
</evidence>
<dbReference type="InterPro" id="IPR011051">
    <property type="entry name" value="RmlC_Cupin_sf"/>
</dbReference>
<comment type="similarity">
    <text evidence="1">Belongs to the dTDP-4-dehydrorhamnose 3,5-epimerase family.</text>
</comment>
<sequence length="178" mass="20621">MKFIELKLAGSYLIELEPIHDERGFFARSWCVNEFEAHSLHTRLVQCNVSYNKKRSTLRGMHYQASPHQEAKLVRCTRGALYDVIVDLRPNSSTFQQWIGIELTADNHRSLYVPEGFAHGFQTLVDDTEVFYQMTEFYSPESARGLRWDDPVFGICWPIDNPILSDRDKGYGLWSGLL</sequence>
<dbReference type="InterPro" id="IPR014710">
    <property type="entry name" value="RmlC-like_jellyroll"/>
</dbReference>
<dbReference type="GO" id="GO:0008830">
    <property type="term" value="F:dTDP-4-dehydrorhamnose 3,5-epimerase activity"/>
    <property type="evidence" value="ECO:0007669"/>
    <property type="project" value="UniProtKB-EC"/>
</dbReference>
<dbReference type="Proteomes" id="UP001164803">
    <property type="component" value="Chromosome"/>
</dbReference>
<keyword evidence="3" id="KW-1185">Reference proteome</keyword>
<comment type="subunit">
    <text evidence="1">Homodimer.</text>
</comment>
<keyword evidence="1 2" id="KW-0413">Isomerase</keyword>
<dbReference type="PANTHER" id="PTHR21047">
    <property type="entry name" value="DTDP-6-DEOXY-D-GLUCOSE-3,5 EPIMERASE"/>
    <property type="match status" value="1"/>
</dbReference>
<comment type="catalytic activity">
    <reaction evidence="1">
        <text>dTDP-4-dehydro-6-deoxy-alpha-D-glucose = dTDP-4-dehydro-beta-L-rhamnose</text>
        <dbReference type="Rhea" id="RHEA:16969"/>
        <dbReference type="ChEBI" id="CHEBI:57649"/>
        <dbReference type="ChEBI" id="CHEBI:62830"/>
        <dbReference type="EC" id="5.1.3.13"/>
    </reaction>
</comment>
<reference evidence="2" key="1">
    <citation type="submission" date="2022-08" db="EMBL/GenBank/DDBJ databases">
        <title>Alicyclobacillus dauci DSM2870, complete genome.</title>
        <authorList>
            <person name="Wang Q."/>
            <person name="Cai R."/>
            <person name="Wang Z."/>
        </authorList>
    </citation>
    <scope>NUCLEOTIDE SEQUENCE</scope>
    <source>
        <strain evidence="2">DSM 28700</strain>
    </source>
</reference>
<dbReference type="SUPFAM" id="SSF51182">
    <property type="entry name" value="RmlC-like cupins"/>
    <property type="match status" value="1"/>
</dbReference>
<dbReference type="CDD" id="cd00438">
    <property type="entry name" value="cupin_RmlC"/>
    <property type="match status" value="1"/>
</dbReference>
<proteinExistence type="inferred from homology"/>
<organism evidence="2 3">
    <name type="scientific">Alicyclobacillus dauci</name>
    <dbReference type="NCBI Taxonomy" id="1475485"/>
    <lineage>
        <taxon>Bacteria</taxon>
        <taxon>Bacillati</taxon>
        <taxon>Bacillota</taxon>
        <taxon>Bacilli</taxon>
        <taxon>Bacillales</taxon>
        <taxon>Alicyclobacillaceae</taxon>
        <taxon>Alicyclobacillus</taxon>
    </lineage>
</organism>
<dbReference type="EC" id="5.1.3.13" evidence="1"/>
<dbReference type="Gene3D" id="2.60.120.10">
    <property type="entry name" value="Jelly Rolls"/>
    <property type="match status" value="1"/>
</dbReference>
<comment type="function">
    <text evidence="1">Catalyzes the epimerization of the C3' and C5'positions of dTDP-6-deoxy-D-xylo-4-hexulose, forming dTDP-6-deoxy-L-lyxo-4-hexulose.</text>
</comment>
<evidence type="ECO:0000256" key="1">
    <source>
        <dbReference type="RuleBase" id="RU364069"/>
    </source>
</evidence>
<accession>A0ABY6Z4B1</accession>
<dbReference type="InterPro" id="IPR000888">
    <property type="entry name" value="RmlC-like"/>
</dbReference>
<name>A0ABY6Z4B1_9BACL</name>
<evidence type="ECO:0000313" key="2">
    <source>
        <dbReference type="EMBL" id="WAH37696.1"/>
    </source>
</evidence>
<dbReference type="EMBL" id="CP104064">
    <property type="protein sequence ID" value="WAH37696.1"/>
    <property type="molecule type" value="Genomic_DNA"/>
</dbReference>
<dbReference type="PANTHER" id="PTHR21047:SF2">
    <property type="entry name" value="THYMIDINE DIPHOSPHO-4-KETO-RHAMNOSE 3,5-EPIMERASE"/>
    <property type="match status" value="1"/>
</dbReference>
<dbReference type="Pfam" id="PF00908">
    <property type="entry name" value="dTDP_sugar_isom"/>
    <property type="match status" value="1"/>
</dbReference>
<comment type="pathway">
    <text evidence="1">Carbohydrate biosynthesis; dTDP-L-rhamnose biosynthesis.</text>
</comment>
<dbReference type="NCBIfam" id="TIGR01221">
    <property type="entry name" value="rmlC"/>
    <property type="match status" value="1"/>
</dbReference>